<evidence type="ECO:0000313" key="8">
    <source>
        <dbReference type="Proteomes" id="UP001164459"/>
    </source>
</evidence>
<dbReference type="Proteomes" id="UP001164459">
    <property type="component" value="Chromosome"/>
</dbReference>
<evidence type="ECO:0000313" key="7">
    <source>
        <dbReference type="EMBL" id="WAS98034.1"/>
    </source>
</evidence>
<reference evidence="7" key="1">
    <citation type="submission" date="2022-11" db="EMBL/GenBank/DDBJ databases">
        <title>Minimal conservation of predation-associated metabolite biosynthetic gene clusters underscores biosynthetic potential of Myxococcota including descriptions for ten novel species: Archangium lansinium sp. nov., Myxococcus landrumus sp. nov., Nannocystis bai.</title>
        <authorList>
            <person name="Ahearne A."/>
            <person name="Stevens C."/>
            <person name="Dowd S."/>
        </authorList>
    </citation>
    <scope>NUCLEOTIDE SEQUENCE</scope>
    <source>
        <strain evidence="7">Fl3</strain>
    </source>
</reference>
<evidence type="ECO:0000259" key="5">
    <source>
        <dbReference type="Pfam" id="PF04717"/>
    </source>
</evidence>
<dbReference type="Pfam" id="PF22178">
    <property type="entry name" value="Gp5_trimer_C"/>
    <property type="match status" value="1"/>
</dbReference>
<dbReference type="Gene3D" id="2.30.110.50">
    <property type="match status" value="1"/>
</dbReference>
<dbReference type="Gene3D" id="2.40.50.230">
    <property type="entry name" value="Gp5 N-terminal domain"/>
    <property type="match status" value="1"/>
</dbReference>
<dbReference type="InterPro" id="IPR054030">
    <property type="entry name" value="Gp5_Vgr_C"/>
</dbReference>
<name>A0ABY7HGK7_9BACT</name>
<dbReference type="InterPro" id="IPR017847">
    <property type="entry name" value="T6SS_RhsGE_Vgr_subset"/>
</dbReference>
<feature type="domain" description="Gp5/Type VI secretion system Vgr protein OB-fold" evidence="5">
    <location>
        <begin position="386"/>
        <end position="454"/>
    </location>
</feature>
<dbReference type="InterPro" id="IPR006531">
    <property type="entry name" value="Gp5/Vgr_OB"/>
</dbReference>
<dbReference type="EMBL" id="CP114040">
    <property type="protein sequence ID" value="WAS98034.1"/>
    <property type="molecule type" value="Genomic_DNA"/>
</dbReference>
<keyword evidence="8" id="KW-1185">Reference proteome</keyword>
<evidence type="ECO:0000256" key="3">
    <source>
        <dbReference type="ARBA" id="ARBA00022525"/>
    </source>
</evidence>
<comment type="subcellular location">
    <subcellularLocation>
        <location evidence="1">Secreted</location>
    </subcellularLocation>
</comment>
<evidence type="ECO:0000256" key="4">
    <source>
        <dbReference type="SAM" id="MobiDB-lite"/>
    </source>
</evidence>
<feature type="compositionally biased region" description="Basic and acidic residues" evidence="4">
    <location>
        <begin position="229"/>
        <end position="255"/>
    </location>
</feature>
<dbReference type="SUPFAM" id="SSF69279">
    <property type="entry name" value="Phage tail proteins"/>
    <property type="match status" value="2"/>
</dbReference>
<evidence type="ECO:0000256" key="2">
    <source>
        <dbReference type="ARBA" id="ARBA00005558"/>
    </source>
</evidence>
<dbReference type="SUPFAM" id="SSF69255">
    <property type="entry name" value="gp5 N-terminal domain-like"/>
    <property type="match status" value="1"/>
</dbReference>
<dbReference type="Gene3D" id="3.55.50.10">
    <property type="entry name" value="Baseplate protein-like domains"/>
    <property type="match status" value="1"/>
</dbReference>
<dbReference type="InterPro" id="IPR037026">
    <property type="entry name" value="Vgr_OB-fold_dom_sf"/>
</dbReference>
<keyword evidence="3" id="KW-0964">Secreted</keyword>
<feature type="region of interest" description="Disordered" evidence="4">
    <location>
        <begin position="228"/>
        <end position="274"/>
    </location>
</feature>
<gene>
    <name evidence="7" type="primary">tssI</name>
    <name evidence="7" type="ORF">O0S08_17980</name>
</gene>
<dbReference type="PANTHER" id="PTHR32305">
    <property type="match status" value="1"/>
</dbReference>
<dbReference type="Pfam" id="PF04717">
    <property type="entry name" value="Phage_base_V"/>
    <property type="match status" value="1"/>
</dbReference>
<evidence type="ECO:0000259" key="6">
    <source>
        <dbReference type="Pfam" id="PF22178"/>
    </source>
</evidence>
<dbReference type="Pfam" id="PF05954">
    <property type="entry name" value="Phage_GPD"/>
    <property type="match status" value="1"/>
</dbReference>
<dbReference type="SUPFAM" id="SSF69349">
    <property type="entry name" value="Phage fibre proteins"/>
    <property type="match status" value="2"/>
</dbReference>
<dbReference type="NCBIfam" id="TIGR01646">
    <property type="entry name" value="vgr_GE"/>
    <property type="match status" value="1"/>
</dbReference>
<dbReference type="NCBIfam" id="TIGR03361">
    <property type="entry name" value="VI_Rhs_Vgr"/>
    <property type="match status" value="1"/>
</dbReference>
<proteinExistence type="inferred from homology"/>
<dbReference type="Gene3D" id="4.10.220.110">
    <property type="match status" value="1"/>
</dbReference>
<feature type="region of interest" description="Disordered" evidence="4">
    <location>
        <begin position="362"/>
        <end position="383"/>
    </location>
</feature>
<dbReference type="RefSeq" id="WP_269040400.1">
    <property type="nucleotide sequence ID" value="NZ_CP114040.1"/>
</dbReference>
<feature type="domain" description="Gp5/Type VI secretion system Vgr C-terminal trimerisation" evidence="6">
    <location>
        <begin position="471"/>
        <end position="582"/>
    </location>
</feature>
<evidence type="ECO:0000256" key="1">
    <source>
        <dbReference type="ARBA" id="ARBA00004613"/>
    </source>
</evidence>
<comment type="similarity">
    <text evidence="2">Belongs to the VgrG protein family.</text>
</comment>
<organism evidence="7 8">
    <name type="scientific">Nannocystis punicea</name>
    <dbReference type="NCBI Taxonomy" id="2995304"/>
    <lineage>
        <taxon>Bacteria</taxon>
        <taxon>Pseudomonadati</taxon>
        <taxon>Myxococcota</taxon>
        <taxon>Polyangia</taxon>
        <taxon>Nannocystales</taxon>
        <taxon>Nannocystaceae</taxon>
        <taxon>Nannocystis</taxon>
    </lineage>
</organism>
<dbReference type="PANTHER" id="PTHR32305:SF15">
    <property type="entry name" value="PROTEIN RHSA-RELATED"/>
    <property type="match status" value="1"/>
</dbReference>
<feature type="region of interest" description="Disordered" evidence="4">
    <location>
        <begin position="460"/>
        <end position="487"/>
    </location>
</feature>
<protein>
    <submittedName>
        <fullName evidence="7">Type VI secretion system tip protein TssI/VgrG</fullName>
    </submittedName>
</protein>
<sequence length="724" mass="78309">MSSEGLPALLGNRALFTFAVEGCAEELRVVRFTGREALSTLFEFRVELAAATIPLDDLVGKPAVLTIEGVHATRHVHGLVCEAGYIGESSSYTLYELTLAPALWRLQQRFDCRIFQKQSTPQILAKVLEAAGIPRSDFRLDLRADYAPRDYCVQYRESDLDFIDRLMEDAGIYHYHEHSEARHVLVMTDRGDSSDPIEGDPTLRFNFADEREHVDTFRLSEGLRPQRVSLRDRNLHQPDRAMEASEGDGREREVYDYPGGFQDPGKGAPHHGGQQARLRLEALQASRRRGLGTSDSPRLVPGFAFTLADPGRGHLEGDYRIVRVSHRGEQPQALDEGAAGNFEYANEFECTDKRLPYRPSRRTARPQVHGAQTATVVGPPGEEVHVDEHGRVKVQFHWDRKGERDDDSSCWVRVGQAWAGNGFGALFIPRVGHEVIVEFLAGDPDRPIVTGSVYTGLNAPPYPLPADKTRSTLKSESTPGGGGSNELRFEDAKGREEVFLHAQRDWNVVVEHDESQQVGHDATLAIGNDRSESVGRDQSDAIGRDRTIRVGNDHVETIGGNMALAVAANLAEAVGAAKTESVATTSALSIGAAYQVSVGGAMNETVGLARAEQVGLAKTVAVGGDSSESVGGGKSVTAAENITESAGNNLALGAGRHVNVGAGHNLNVSVGKLANVVVADKLTFQCGGATIVVKKTGELTIQATKLDIQASGRITVRGATIKLN</sequence>
<accession>A0ABY7HGK7</accession>
<dbReference type="InterPro" id="IPR050708">
    <property type="entry name" value="T6SS_VgrG/RHS"/>
</dbReference>
<dbReference type="InterPro" id="IPR006533">
    <property type="entry name" value="T6SS_Vgr_RhsGE"/>
</dbReference>